<protein>
    <submittedName>
        <fullName evidence="8">Sugar ABC transporter permease</fullName>
    </submittedName>
</protein>
<evidence type="ECO:0000256" key="1">
    <source>
        <dbReference type="ARBA" id="ARBA00004651"/>
    </source>
</evidence>
<keyword evidence="2" id="KW-1003">Cell membrane</keyword>
<feature type="transmembrane region" description="Helical" evidence="7">
    <location>
        <begin position="38"/>
        <end position="61"/>
    </location>
</feature>
<keyword evidence="9" id="KW-1185">Reference proteome</keyword>
<evidence type="ECO:0000256" key="2">
    <source>
        <dbReference type="ARBA" id="ARBA00022475"/>
    </source>
</evidence>
<evidence type="ECO:0000256" key="5">
    <source>
        <dbReference type="ARBA" id="ARBA00023136"/>
    </source>
</evidence>
<dbReference type="Pfam" id="PF02653">
    <property type="entry name" value="BPD_transp_2"/>
    <property type="match status" value="1"/>
</dbReference>
<evidence type="ECO:0000313" key="8">
    <source>
        <dbReference type="EMBL" id="GIH15670.1"/>
    </source>
</evidence>
<evidence type="ECO:0000256" key="6">
    <source>
        <dbReference type="SAM" id="MobiDB-lite"/>
    </source>
</evidence>
<accession>A0A8J3VR05</accession>
<evidence type="ECO:0000256" key="7">
    <source>
        <dbReference type="SAM" id="Phobius"/>
    </source>
</evidence>
<feature type="transmembrane region" description="Helical" evidence="7">
    <location>
        <begin position="146"/>
        <end position="167"/>
    </location>
</feature>
<dbReference type="EMBL" id="BONZ01000036">
    <property type="protein sequence ID" value="GIH15670.1"/>
    <property type="molecule type" value="Genomic_DNA"/>
</dbReference>
<gene>
    <name evidence="8" type="ORF">Raf01_38420</name>
</gene>
<keyword evidence="4 7" id="KW-1133">Transmembrane helix</keyword>
<feature type="transmembrane region" description="Helical" evidence="7">
    <location>
        <begin position="82"/>
        <end position="108"/>
    </location>
</feature>
<keyword evidence="5 7" id="KW-0472">Membrane</keyword>
<feature type="region of interest" description="Disordered" evidence="6">
    <location>
        <begin position="1"/>
        <end position="22"/>
    </location>
</feature>
<feature type="transmembrane region" description="Helical" evidence="7">
    <location>
        <begin position="292"/>
        <end position="309"/>
    </location>
</feature>
<organism evidence="8 9">
    <name type="scientific">Rugosimonospora africana</name>
    <dbReference type="NCBI Taxonomy" id="556532"/>
    <lineage>
        <taxon>Bacteria</taxon>
        <taxon>Bacillati</taxon>
        <taxon>Actinomycetota</taxon>
        <taxon>Actinomycetes</taxon>
        <taxon>Micromonosporales</taxon>
        <taxon>Micromonosporaceae</taxon>
        <taxon>Rugosimonospora</taxon>
    </lineage>
</organism>
<keyword evidence="3 7" id="KW-0812">Transmembrane</keyword>
<feature type="transmembrane region" description="Helical" evidence="7">
    <location>
        <begin position="266"/>
        <end position="285"/>
    </location>
</feature>
<evidence type="ECO:0000256" key="3">
    <source>
        <dbReference type="ARBA" id="ARBA00022692"/>
    </source>
</evidence>
<comment type="subcellular location">
    <subcellularLocation>
        <location evidence="1">Cell membrane</location>
        <topology evidence="1">Multi-pass membrane protein</topology>
    </subcellularLocation>
</comment>
<feature type="transmembrane region" description="Helical" evidence="7">
    <location>
        <begin position="187"/>
        <end position="205"/>
    </location>
</feature>
<name>A0A8J3VR05_9ACTN</name>
<reference evidence="8" key="1">
    <citation type="submission" date="2021-01" db="EMBL/GenBank/DDBJ databases">
        <title>Whole genome shotgun sequence of Rugosimonospora africana NBRC 104875.</title>
        <authorList>
            <person name="Komaki H."/>
            <person name="Tamura T."/>
        </authorList>
    </citation>
    <scope>NUCLEOTIDE SEQUENCE</scope>
    <source>
        <strain evidence="8">NBRC 104875</strain>
    </source>
</reference>
<dbReference type="GO" id="GO:0022857">
    <property type="term" value="F:transmembrane transporter activity"/>
    <property type="evidence" value="ECO:0007669"/>
    <property type="project" value="InterPro"/>
</dbReference>
<dbReference type="InterPro" id="IPR001851">
    <property type="entry name" value="ABC_transp_permease"/>
</dbReference>
<dbReference type="GO" id="GO:0005886">
    <property type="term" value="C:plasma membrane"/>
    <property type="evidence" value="ECO:0007669"/>
    <property type="project" value="UniProtKB-SubCell"/>
</dbReference>
<dbReference type="PANTHER" id="PTHR32196">
    <property type="entry name" value="ABC TRANSPORTER PERMEASE PROTEIN YPHD-RELATED-RELATED"/>
    <property type="match status" value="1"/>
</dbReference>
<sequence>MSSTQETLAPKGTEPAPRRTGVSTVGGLLRRLAESPEAGVIIACVVVFAVIAGNAPTYASVGNLQVMGRDLAQVGILAIGESLVILTGGIDLSVGALAGLAGILAAWFNVNQGLPAPVAILVTIVICAAVGFWHGALVTRLNVPPFVITLVTYTVAQGLSLAITGGTPINGISSLFGNLSAYYVQRIPVPALFFVGVVLVAWFVMERTYVGRQIYAVGGNREAARLAGIPIRSRIISTYVASSILASIVGVLVIGRMNVADPSVGAGWELIAIAAAVVGGVSLFGGEGRITGIAAGAILLEFIANGLLALHVSPYYQQVVQGGVLGVAILLDRLRANYFGRGRR</sequence>
<dbReference type="AlphaFoldDB" id="A0A8J3VR05"/>
<evidence type="ECO:0000256" key="4">
    <source>
        <dbReference type="ARBA" id="ARBA00022989"/>
    </source>
</evidence>
<dbReference type="RefSeq" id="WP_203919294.1">
    <property type="nucleotide sequence ID" value="NZ_BONZ01000036.1"/>
</dbReference>
<feature type="transmembrane region" description="Helical" evidence="7">
    <location>
        <begin position="235"/>
        <end position="254"/>
    </location>
</feature>
<proteinExistence type="predicted"/>
<feature type="transmembrane region" description="Helical" evidence="7">
    <location>
        <begin position="114"/>
        <end position="134"/>
    </location>
</feature>
<dbReference type="CDD" id="cd06579">
    <property type="entry name" value="TM_PBP1_transp_AraH_like"/>
    <property type="match status" value="1"/>
</dbReference>
<evidence type="ECO:0000313" key="9">
    <source>
        <dbReference type="Proteomes" id="UP000642748"/>
    </source>
</evidence>
<dbReference type="Proteomes" id="UP000642748">
    <property type="component" value="Unassembled WGS sequence"/>
</dbReference>
<comment type="caution">
    <text evidence="8">The sequence shown here is derived from an EMBL/GenBank/DDBJ whole genome shotgun (WGS) entry which is preliminary data.</text>
</comment>